<accession>A0A5C4M9L0</accession>
<dbReference type="RefSeq" id="WP_194846721.1">
    <property type="nucleotide sequence ID" value="NZ_VDFR01000206.1"/>
</dbReference>
<feature type="region of interest" description="Disordered" evidence="1">
    <location>
        <begin position="1"/>
        <end position="24"/>
    </location>
</feature>
<dbReference type="EMBL" id="VDFR01000206">
    <property type="protein sequence ID" value="TNC31323.1"/>
    <property type="molecule type" value="Genomic_DNA"/>
</dbReference>
<reference evidence="2 3" key="1">
    <citation type="submission" date="2019-05" db="EMBL/GenBank/DDBJ databases">
        <title>Mumia sp. nov., isolated from the intestinal contents of plateau pika (Ochotona curzoniae) in the Qinghai-Tibet plateau of China.</title>
        <authorList>
            <person name="Tian Z."/>
        </authorList>
    </citation>
    <scope>NUCLEOTIDE SEQUENCE [LARGE SCALE GENOMIC DNA]</scope>
    <source>
        <strain evidence="3">527</strain>
    </source>
</reference>
<protein>
    <submittedName>
        <fullName evidence="2">Uncharacterized protein</fullName>
    </submittedName>
</protein>
<gene>
    <name evidence="2" type="ORF">FHE65_32150</name>
</gene>
<evidence type="ECO:0000313" key="3">
    <source>
        <dbReference type="Proteomes" id="UP000306740"/>
    </source>
</evidence>
<evidence type="ECO:0000313" key="2">
    <source>
        <dbReference type="EMBL" id="TNC31323.1"/>
    </source>
</evidence>
<dbReference type="Proteomes" id="UP000306740">
    <property type="component" value="Unassembled WGS sequence"/>
</dbReference>
<proteinExistence type="predicted"/>
<dbReference type="AlphaFoldDB" id="A0A5C4M9L0"/>
<organism evidence="2 3">
    <name type="scientific">Mumia zhuanghuii</name>
    <dbReference type="NCBI Taxonomy" id="2585211"/>
    <lineage>
        <taxon>Bacteria</taxon>
        <taxon>Bacillati</taxon>
        <taxon>Actinomycetota</taxon>
        <taxon>Actinomycetes</taxon>
        <taxon>Propionibacteriales</taxon>
        <taxon>Nocardioidaceae</taxon>
        <taxon>Mumia</taxon>
    </lineage>
</organism>
<sequence>MRRTHTALDGHGQQRHQVPVTMPRPDVERCRRLKAKSCGLRATSHELRFTPDQGLYSPWRSEALEQPPLHRAAECYWPLHDLPCSRVREPDQSPQRLLGLHGRALEQLR</sequence>
<name>A0A5C4M9L0_9ACTN</name>
<evidence type="ECO:0000256" key="1">
    <source>
        <dbReference type="SAM" id="MobiDB-lite"/>
    </source>
</evidence>
<comment type="caution">
    <text evidence="2">The sequence shown here is derived from an EMBL/GenBank/DDBJ whole genome shotgun (WGS) entry which is preliminary data.</text>
</comment>